<name>A0A8J5FPZ8_ZINOF</name>
<evidence type="ECO:0000313" key="3">
    <source>
        <dbReference type="Proteomes" id="UP000734854"/>
    </source>
</evidence>
<feature type="region of interest" description="Disordered" evidence="1">
    <location>
        <begin position="107"/>
        <end position="128"/>
    </location>
</feature>
<accession>A0A8J5FPZ8</accession>
<dbReference type="Proteomes" id="UP000734854">
    <property type="component" value="Unassembled WGS sequence"/>
</dbReference>
<keyword evidence="3" id="KW-1185">Reference proteome</keyword>
<evidence type="ECO:0000256" key="1">
    <source>
        <dbReference type="SAM" id="MobiDB-lite"/>
    </source>
</evidence>
<comment type="caution">
    <text evidence="2">The sequence shown here is derived from an EMBL/GenBank/DDBJ whole genome shotgun (WGS) entry which is preliminary data.</text>
</comment>
<organism evidence="2 3">
    <name type="scientific">Zingiber officinale</name>
    <name type="common">Ginger</name>
    <name type="synonym">Amomum zingiber</name>
    <dbReference type="NCBI Taxonomy" id="94328"/>
    <lineage>
        <taxon>Eukaryota</taxon>
        <taxon>Viridiplantae</taxon>
        <taxon>Streptophyta</taxon>
        <taxon>Embryophyta</taxon>
        <taxon>Tracheophyta</taxon>
        <taxon>Spermatophyta</taxon>
        <taxon>Magnoliopsida</taxon>
        <taxon>Liliopsida</taxon>
        <taxon>Zingiberales</taxon>
        <taxon>Zingiberaceae</taxon>
        <taxon>Zingiber</taxon>
    </lineage>
</organism>
<dbReference type="EMBL" id="JACMSC010000014">
    <property type="protein sequence ID" value="KAG6489231.1"/>
    <property type="molecule type" value="Genomic_DNA"/>
</dbReference>
<sequence length="159" mass="18019">MFGGGASLAEELHSVEELGASPRGGDLGLREASRSFTAWRSLELRRVEEKLRGASQHGGAWSFVAWRRFRASQRGEAWSFAAWRCLALRSFEELPAWSSWPSSWVEEEEKGEVEPKIASQVEGKEKPRDLGQKLACLESNFTGGYNQYERLKKDRRSLI</sequence>
<proteinExistence type="predicted"/>
<evidence type="ECO:0000313" key="2">
    <source>
        <dbReference type="EMBL" id="KAG6489231.1"/>
    </source>
</evidence>
<protein>
    <submittedName>
        <fullName evidence="2">Uncharacterized protein</fullName>
    </submittedName>
</protein>
<gene>
    <name evidence="2" type="ORF">ZIOFF_050493</name>
</gene>
<reference evidence="2 3" key="1">
    <citation type="submission" date="2020-08" db="EMBL/GenBank/DDBJ databases">
        <title>Plant Genome Project.</title>
        <authorList>
            <person name="Zhang R.-G."/>
        </authorList>
    </citation>
    <scope>NUCLEOTIDE SEQUENCE [LARGE SCALE GENOMIC DNA]</scope>
    <source>
        <tissue evidence="2">Rhizome</tissue>
    </source>
</reference>
<dbReference type="AlphaFoldDB" id="A0A8J5FPZ8"/>